<sequence length="260" mass="30170">MEVRKGNSEEIKKVEDSTCVHWINKGFRVKETEGSSLGRHKTILRSKKYVCHRRRDTYVSKARTNDDNDRPIQKNTKKIGCNPIIMVICCISDPNIVELTRNNDHNHIPGSYSDLQPMSISDILRDKIKNFLCKGFSRREDKMFHYDDVYSVWLMVAKDMIQFNNNEFESLQLWKRKLIDCGYKVIDRSLDNAFFYGFISSWQMDIMKVSKCFSLDSTFGISSRGNEVLYSLVVRHPNTGTEVPVSYSLTNDQSVAPKLE</sequence>
<evidence type="ECO:0008006" key="3">
    <source>
        <dbReference type="Google" id="ProtNLM"/>
    </source>
</evidence>
<dbReference type="AlphaFoldDB" id="A0A9P6Y230"/>
<dbReference type="OrthoDB" id="2202553at2759"/>
<dbReference type="EMBL" id="JAANIT010002270">
    <property type="protein sequence ID" value="KAG1536965.1"/>
    <property type="molecule type" value="Genomic_DNA"/>
</dbReference>
<protein>
    <recommendedName>
        <fullName evidence="3">FAR1 domain-containing protein</fullName>
    </recommendedName>
</protein>
<accession>A0A9P6Y230</accession>
<proteinExistence type="predicted"/>
<evidence type="ECO:0000313" key="1">
    <source>
        <dbReference type="EMBL" id="KAG1536965.1"/>
    </source>
</evidence>
<name>A0A9P6Y230_RHIOR</name>
<evidence type="ECO:0000313" key="2">
    <source>
        <dbReference type="Proteomes" id="UP000717996"/>
    </source>
</evidence>
<gene>
    <name evidence="1" type="ORF">G6F51_010657</name>
</gene>
<comment type="caution">
    <text evidence="1">The sequence shown here is derived from an EMBL/GenBank/DDBJ whole genome shotgun (WGS) entry which is preliminary data.</text>
</comment>
<reference evidence="1" key="1">
    <citation type="journal article" date="2020" name="Microb. Genom.">
        <title>Genetic diversity of clinical and environmental Mucorales isolates obtained from an investigation of mucormycosis cases among solid organ transplant recipients.</title>
        <authorList>
            <person name="Nguyen M.H."/>
            <person name="Kaul D."/>
            <person name="Muto C."/>
            <person name="Cheng S.J."/>
            <person name="Richter R.A."/>
            <person name="Bruno V.M."/>
            <person name="Liu G."/>
            <person name="Beyhan S."/>
            <person name="Sundermann A.J."/>
            <person name="Mounaud S."/>
            <person name="Pasculle A.W."/>
            <person name="Nierman W.C."/>
            <person name="Driscoll E."/>
            <person name="Cumbie R."/>
            <person name="Clancy C.J."/>
            <person name="Dupont C.L."/>
        </authorList>
    </citation>
    <scope>NUCLEOTIDE SEQUENCE</scope>
    <source>
        <strain evidence="1">GL16</strain>
    </source>
</reference>
<dbReference type="Proteomes" id="UP000717996">
    <property type="component" value="Unassembled WGS sequence"/>
</dbReference>
<organism evidence="1 2">
    <name type="scientific">Rhizopus oryzae</name>
    <name type="common">Mucormycosis agent</name>
    <name type="synonym">Rhizopus arrhizus var. delemar</name>
    <dbReference type="NCBI Taxonomy" id="64495"/>
    <lineage>
        <taxon>Eukaryota</taxon>
        <taxon>Fungi</taxon>
        <taxon>Fungi incertae sedis</taxon>
        <taxon>Mucoromycota</taxon>
        <taxon>Mucoromycotina</taxon>
        <taxon>Mucoromycetes</taxon>
        <taxon>Mucorales</taxon>
        <taxon>Mucorineae</taxon>
        <taxon>Rhizopodaceae</taxon>
        <taxon>Rhizopus</taxon>
    </lineage>
</organism>